<keyword evidence="1" id="KW-0805">Transcription regulation</keyword>
<evidence type="ECO:0000256" key="3">
    <source>
        <dbReference type="ARBA" id="ARBA00023163"/>
    </source>
</evidence>
<dbReference type="PANTHER" id="PTHR38445:SF9">
    <property type="entry name" value="HTH-TYPE TRANSCRIPTIONAL REPRESSOR YTRA"/>
    <property type="match status" value="1"/>
</dbReference>
<name>A0A0K2H2J3_9CORY</name>
<dbReference type="InterPro" id="IPR036388">
    <property type="entry name" value="WH-like_DNA-bd_sf"/>
</dbReference>
<sequence length="138" mass="15161">MYITINPGSEIPLFQQIHDQIVEAVAAGDLVEGQRLDPVRRVAADFGINPATVKKAYDLLQSEGIVTTARRSGSVITVGRTPTRQQQRLAHEELRRTLARAVVQGISPEELQCYVSAQLDQLVAPQSAQDSNAKRTKQ</sequence>
<evidence type="ECO:0000313" key="5">
    <source>
        <dbReference type="EMBL" id="ALA67941.1"/>
    </source>
</evidence>
<evidence type="ECO:0000313" key="6">
    <source>
        <dbReference type="Proteomes" id="UP000058446"/>
    </source>
</evidence>
<dbReference type="OrthoDB" id="3192286at2"/>
<dbReference type="PATRIC" id="fig|1408189.4.peg.1992"/>
<keyword evidence="6" id="KW-1185">Reference proteome</keyword>
<keyword evidence="2" id="KW-0238">DNA-binding</keyword>
<dbReference type="RefSeq" id="WP_053412748.1">
    <property type="nucleotide sequence ID" value="NZ_CP006841.1"/>
</dbReference>
<reference evidence="5 6" key="1">
    <citation type="submission" date="2013-10" db="EMBL/GenBank/DDBJ databases">
        <title>Complete genome sequence of Corynebacterium lactis DSM 45799(T), isolated from raw cow milk.</title>
        <authorList>
            <person name="Ruckert C."/>
            <person name="Albersmeier A."/>
            <person name="Lipski A."/>
            <person name="Kalinowski J."/>
        </authorList>
    </citation>
    <scope>NUCLEOTIDE SEQUENCE [LARGE SCALE GENOMIC DNA]</scope>
    <source>
        <strain evidence="5 6">RW2-5</strain>
    </source>
</reference>
<evidence type="ECO:0000256" key="1">
    <source>
        <dbReference type="ARBA" id="ARBA00023015"/>
    </source>
</evidence>
<dbReference type="GO" id="GO:0003677">
    <property type="term" value="F:DNA binding"/>
    <property type="evidence" value="ECO:0007669"/>
    <property type="project" value="UniProtKB-KW"/>
</dbReference>
<dbReference type="STRING" id="1408189.CLAC_09915"/>
<dbReference type="Proteomes" id="UP000058446">
    <property type="component" value="Chromosome"/>
</dbReference>
<dbReference type="InterPro" id="IPR000524">
    <property type="entry name" value="Tscrpt_reg_HTH_GntR"/>
</dbReference>
<dbReference type="CDD" id="cd07377">
    <property type="entry name" value="WHTH_GntR"/>
    <property type="match status" value="1"/>
</dbReference>
<keyword evidence="3" id="KW-0804">Transcription</keyword>
<feature type="domain" description="HTH gntR-type" evidence="4">
    <location>
        <begin position="11"/>
        <end position="79"/>
    </location>
</feature>
<evidence type="ECO:0000256" key="2">
    <source>
        <dbReference type="ARBA" id="ARBA00023125"/>
    </source>
</evidence>
<dbReference type="PANTHER" id="PTHR38445">
    <property type="entry name" value="HTH-TYPE TRANSCRIPTIONAL REPRESSOR YTRA"/>
    <property type="match status" value="1"/>
</dbReference>
<organism evidence="5 6">
    <name type="scientific">Corynebacterium lactis RW2-5</name>
    <dbReference type="NCBI Taxonomy" id="1408189"/>
    <lineage>
        <taxon>Bacteria</taxon>
        <taxon>Bacillati</taxon>
        <taxon>Actinomycetota</taxon>
        <taxon>Actinomycetes</taxon>
        <taxon>Mycobacteriales</taxon>
        <taxon>Corynebacteriaceae</taxon>
        <taxon>Corynebacterium</taxon>
    </lineage>
</organism>
<dbReference type="KEGG" id="clw:CLAC_09915"/>
<gene>
    <name evidence="5" type="ORF">CLAC_09915</name>
</gene>
<dbReference type="AlphaFoldDB" id="A0A0K2H2J3"/>
<dbReference type="Gene3D" id="1.10.10.10">
    <property type="entry name" value="Winged helix-like DNA-binding domain superfamily/Winged helix DNA-binding domain"/>
    <property type="match status" value="1"/>
</dbReference>
<dbReference type="SMART" id="SM00345">
    <property type="entry name" value="HTH_GNTR"/>
    <property type="match status" value="1"/>
</dbReference>
<dbReference type="SUPFAM" id="SSF46785">
    <property type="entry name" value="Winged helix' DNA-binding domain"/>
    <property type="match status" value="1"/>
</dbReference>
<evidence type="ECO:0000259" key="4">
    <source>
        <dbReference type="PROSITE" id="PS50949"/>
    </source>
</evidence>
<dbReference type="Pfam" id="PF00392">
    <property type="entry name" value="GntR"/>
    <property type="match status" value="1"/>
</dbReference>
<protein>
    <submittedName>
        <fullName evidence="5">GntR family transcriptional regulator</fullName>
    </submittedName>
</protein>
<dbReference type="GO" id="GO:0003700">
    <property type="term" value="F:DNA-binding transcription factor activity"/>
    <property type="evidence" value="ECO:0007669"/>
    <property type="project" value="InterPro"/>
</dbReference>
<proteinExistence type="predicted"/>
<dbReference type="InterPro" id="IPR036390">
    <property type="entry name" value="WH_DNA-bd_sf"/>
</dbReference>
<accession>A0A0K2H2J3</accession>
<dbReference type="EMBL" id="CP006841">
    <property type="protein sequence ID" value="ALA67941.1"/>
    <property type="molecule type" value="Genomic_DNA"/>
</dbReference>
<dbReference type="PROSITE" id="PS50949">
    <property type="entry name" value="HTH_GNTR"/>
    <property type="match status" value="1"/>
</dbReference>